<comment type="caution">
    <text evidence="1">The sequence shown here is derived from an EMBL/GenBank/DDBJ whole genome shotgun (WGS) entry which is preliminary data.</text>
</comment>
<gene>
    <name evidence="1" type="ORF">ACOLOM_LOCUS888</name>
</gene>
<organism evidence="1 2">
    <name type="scientific">Acaulospora colombiana</name>
    <dbReference type="NCBI Taxonomy" id="27376"/>
    <lineage>
        <taxon>Eukaryota</taxon>
        <taxon>Fungi</taxon>
        <taxon>Fungi incertae sedis</taxon>
        <taxon>Mucoromycota</taxon>
        <taxon>Glomeromycotina</taxon>
        <taxon>Glomeromycetes</taxon>
        <taxon>Diversisporales</taxon>
        <taxon>Acaulosporaceae</taxon>
        <taxon>Acaulospora</taxon>
    </lineage>
</organism>
<name>A0ACA9K5T2_9GLOM</name>
<reference evidence="1" key="1">
    <citation type="submission" date="2021-06" db="EMBL/GenBank/DDBJ databases">
        <authorList>
            <person name="Kallberg Y."/>
            <person name="Tangrot J."/>
            <person name="Rosling A."/>
        </authorList>
    </citation>
    <scope>NUCLEOTIDE SEQUENCE</scope>
    <source>
        <strain evidence="1">CL356</strain>
    </source>
</reference>
<dbReference type="EMBL" id="CAJVPT010000966">
    <property type="protein sequence ID" value="CAG8454021.1"/>
    <property type="molecule type" value="Genomic_DNA"/>
</dbReference>
<accession>A0ACA9K5T2</accession>
<evidence type="ECO:0000313" key="1">
    <source>
        <dbReference type="EMBL" id="CAG8454021.1"/>
    </source>
</evidence>
<keyword evidence="2" id="KW-1185">Reference proteome</keyword>
<protein>
    <submittedName>
        <fullName evidence="1">15016_t:CDS:1</fullName>
    </submittedName>
</protein>
<sequence>MGAIKTNKESPRGSDQIEKNIIELEEKLRKDTTPLCQHLYSAVNTLSIQKLTWKDPRASQIISDDSKLVEQLPKNLKKAFMATKNDVYNSFEIPSDFFELVNRDIIDGTSLELDTSLWVSFGITTYIGFSK</sequence>
<evidence type="ECO:0000313" key="2">
    <source>
        <dbReference type="Proteomes" id="UP000789525"/>
    </source>
</evidence>
<dbReference type="Proteomes" id="UP000789525">
    <property type="component" value="Unassembled WGS sequence"/>
</dbReference>
<proteinExistence type="predicted"/>